<gene>
    <name evidence="3" type="ORF">GCK32_001503</name>
</gene>
<dbReference type="InterPro" id="IPR021843">
    <property type="entry name" value="PSME4_C"/>
</dbReference>
<dbReference type="EMBL" id="WIXE01009017">
    <property type="protein sequence ID" value="KAK5978777.1"/>
    <property type="molecule type" value="Genomic_DNA"/>
</dbReference>
<dbReference type="GO" id="GO:0010499">
    <property type="term" value="P:proteasomal ubiquitin-independent protein catabolic process"/>
    <property type="evidence" value="ECO:0007669"/>
    <property type="project" value="TreeGrafter"/>
</dbReference>
<evidence type="ECO:0000313" key="4">
    <source>
        <dbReference type="Proteomes" id="UP001331761"/>
    </source>
</evidence>
<feature type="domain" description="Proteasome activator complex subunit 4-like HEAT repeat-like" evidence="2">
    <location>
        <begin position="442"/>
        <end position="720"/>
    </location>
</feature>
<evidence type="ECO:0000259" key="1">
    <source>
        <dbReference type="Pfam" id="PF11919"/>
    </source>
</evidence>
<dbReference type="InterPro" id="IPR055455">
    <property type="entry name" value="HEAT_PSME4"/>
</dbReference>
<dbReference type="GO" id="GO:0005829">
    <property type="term" value="C:cytosol"/>
    <property type="evidence" value="ECO:0007669"/>
    <property type="project" value="TreeGrafter"/>
</dbReference>
<dbReference type="GO" id="GO:0016504">
    <property type="term" value="F:peptidase activator activity"/>
    <property type="evidence" value="ECO:0007669"/>
    <property type="project" value="InterPro"/>
</dbReference>
<protein>
    <recommendedName>
        <fullName evidence="5">Proteasome activator complex subunit 4</fullName>
    </recommendedName>
</protein>
<evidence type="ECO:0008006" key="5">
    <source>
        <dbReference type="Google" id="ProtNLM"/>
    </source>
</evidence>
<dbReference type="AlphaFoldDB" id="A0AAN8FQH3"/>
<dbReference type="GO" id="GO:0005634">
    <property type="term" value="C:nucleus"/>
    <property type="evidence" value="ECO:0007669"/>
    <property type="project" value="TreeGrafter"/>
</dbReference>
<dbReference type="InterPro" id="IPR035309">
    <property type="entry name" value="PSME4"/>
</dbReference>
<dbReference type="Proteomes" id="UP001331761">
    <property type="component" value="Unassembled WGS sequence"/>
</dbReference>
<reference evidence="3 4" key="1">
    <citation type="submission" date="2019-10" db="EMBL/GenBank/DDBJ databases">
        <title>Assembly and Annotation for the nematode Trichostrongylus colubriformis.</title>
        <authorList>
            <person name="Martin J."/>
        </authorList>
    </citation>
    <scope>NUCLEOTIDE SEQUENCE [LARGE SCALE GENOMIC DNA]</scope>
    <source>
        <strain evidence="3">G859</strain>
        <tissue evidence="3">Whole worm</tissue>
    </source>
</reference>
<dbReference type="InterPro" id="IPR016024">
    <property type="entry name" value="ARM-type_fold"/>
</dbReference>
<dbReference type="Pfam" id="PF11919">
    <property type="entry name" value="PSME4_C"/>
    <property type="match status" value="1"/>
</dbReference>
<feature type="domain" description="Proteasome activator complex subunit 4 C-terminal" evidence="1">
    <location>
        <begin position="1022"/>
        <end position="1106"/>
    </location>
</feature>
<evidence type="ECO:0000259" key="2">
    <source>
        <dbReference type="Pfam" id="PF23096"/>
    </source>
</evidence>
<dbReference type="PANTHER" id="PTHR32170:SF4">
    <property type="entry name" value="DUF3437 DOMAIN-CONTAINING PROTEIN-RELATED"/>
    <property type="match status" value="1"/>
</dbReference>
<proteinExistence type="predicted"/>
<organism evidence="3 4">
    <name type="scientific">Trichostrongylus colubriformis</name>
    <name type="common">Black scour worm</name>
    <dbReference type="NCBI Taxonomy" id="6319"/>
    <lineage>
        <taxon>Eukaryota</taxon>
        <taxon>Metazoa</taxon>
        <taxon>Ecdysozoa</taxon>
        <taxon>Nematoda</taxon>
        <taxon>Chromadorea</taxon>
        <taxon>Rhabditida</taxon>
        <taxon>Rhabditina</taxon>
        <taxon>Rhabditomorpha</taxon>
        <taxon>Strongyloidea</taxon>
        <taxon>Trichostrongylidae</taxon>
        <taxon>Trichostrongylus</taxon>
    </lineage>
</organism>
<dbReference type="Pfam" id="PF23096">
    <property type="entry name" value="HEAT_PSME4"/>
    <property type="match status" value="1"/>
</dbReference>
<sequence length="1106" mass="128070">MLSRVYPESSRYMALQLNRPLKEWVPLREWNRLYKLEEMKMAWHIPNERGKAVIEEILKKFLFPIMDEIKTVHVDRERLKKAFTIMNSIFTGGATCFSMPPSPFYQNTGSSLPWFNPNIPNSAVYKNDIRHPNGKNVREMLVDLTEKIVNRTETSHREHTQVLIIICSLLHYIMHTNYLDSSELVTAMEEQNEIFTFMTDPIKREYPPCVYAALAYVCHMKNATSTATPLTEFHLRITRLLIRLALNVYPEVRAAAQTELFLILAEYTITKEAIVDNIISVLTDANAAKEKLRGALIVIWKSNLAISSSSTSRLKIWPALLDMKAIDMHSMIEIYDEIYNQIGTMQKPSRKYFKCEKLVAFCEKMFEKLHKTGEWTKFNSKNALELTSKTLLEKKESSKKDQEQLINTLLKTFARKDLLHTRAKLCRIMLWRCQMEKAGIETIKILLSKFIDEEQTYREQCSEELAYWLKKNKVRTMRMDWECPKKPRETVLLKCGIRPDNMCLAYDSENLPNTEEKWNDTVFFSKQYGCYKWPETISVVVFAKRPQINRPKLNDCEKAIVAAFEDPQIFCTWINLLLFEKKDSPELKESTVWLVKYLLRNFPDSTIIFENITKTLMELLRSRQRAQQRLAAEFFAGVAMGTKYRGFKVLNELWSWLSRAVDSMYDFMNADAYISWKTILQQVLHRDDTRRYWWLIEQFLKGMSRPAPTAWHQAVRMIALDANQWREVETRRRICEIAWRNLPKAKIETQRLAISMALKNICIILDANMNNDFKDLPKRFHLESVDYWLNRFENNLGDTASSKSGQSSAQGSETNVAIQSVGVSGSEVAEKLAAAAPSQSVTDVSQIYLRTLLEFLLQYYENCIKCLTPGIISLFPVLLEYANEDDAEYELYGSLKDMDIKTSANTLIHDSMSSLLLTHTYADSFLGVVVQAFYTTYLWRVKVSVLKFTQVLVFSNIYELEKGIRPAKVLNLIHDAIIDKQVEVRIEASRAMLTLILCDYIKVDEDLSKYLNKLMENKSTPTLHGAILGMAAVVRAHPFSTPPTIKPMLRALCGVTSHNAELQKTATTALREFRRTHRENWDKTAQILGSDLVYKIENAIAPLYYA</sequence>
<dbReference type="SUPFAM" id="SSF48371">
    <property type="entry name" value="ARM repeat"/>
    <property type="match status" value="2"/>
</dbReference>
<evidence type="ECO:0000313" key="3">
    <source>
        <dbReference type="EMBL" id="KAK5978777.1"/>
    </source>
</evidence>
<dbReference type="PANTHER" id="PTHR32170">
    <property type="entry name" value="PROTEASOME ACTIVATOR COMPLEX SUBUNIT 4"/>
    <property type="match status" value="1"/>
</dbReference>
<name>A0AAN8FQH3_TRICO</name>
<accession>A0AAN8FQH3</accession>
<keyword evidence="4" id="KW-1185">Reference proteome</keyword>
<dbReference type="GO" id="GO:0070628">
    <property type="term" value="F:proteasome binding"/>
    <property type="evidence" value="ECO:0007669"/>
    <property type="project" value="InterPro"/>
</dbReference>
<comment type="caution">
    <text evidence="3">The sequence shown here is derived from an EMBL/GenBank/DDBJ whole genome shotgun (WGS) entry which is preliminary data.</text>
</comment>